<accession>A0A0D2JW42</accession>
<dbReference type="EMBL" id="KK100944">
    <property type="protein sequence ID" value="KIZ02953.1"/>
    <property type="molecule type" value="Genomic_DNA"/>
</dbReference>
<dbReference type="STRING" id="145388.A0A0D2JW42"/>
<dbReference type="OrthoDB" id="10674172at2759"/>
<dbReference type="KEGG" id="mng:MNEG_5009"/>
<protein>
    <submittedName>
        <fullName evidence="2">Uncharacterized protein</fullName>
    </submittedName>
</protein>
<evidence type="ECO:0000313" key="3">
    <source>
        <dbReference type="Proteomes" id="UP000054498"/>
    </source>
</evidence>
<dbReference type="RefSeq" id="XP_013901972.1">
    <property type="nucleotide sequence ID" value="XM_014046518.1"/>
</dbReference>
<dbReference type="Proteomes" id="UP000054498">
    <property type="component" value="Unassembled WGS sequence"/>
</dbReference>
<dbReference type="AlphaFoldDB" id="A0A0D2JW42"/>
<reference evidence="2 3" key="1">
    <citation type="journal article" date="2013" name="BMC Genomics">
        <title>Reconstruction of the lipid metabolism for the microalga Monoraphidium neglectum from its genome sequence reveals characteristics suitable for biofuel production.</title>
        <authorList>
            <person name="Bogen C."/>
            <person name="Al-Dilaimi A."/>
            <person name="Albersmeier A."/>
            <person name="Wichmann J."/>
            <person name="Grundmann M."/>
            <person name="Rupp O."/>
            <person name="Lauersen K.J."/>
            <person name="Blifernez-Klassen O."/>
            <person name="Kalinowski J."/>
            <person name="Goesmann A."/>
            <person name="Mussgnug J.H."/>
            <person name="Kruse O."/>
        </authorList>
    </citation>
    <scope>NUCLEOTIDE SEQUENCE [LARGE SCALE GENOMIC DNA]</scope>
    <source>
        <strain evidence="2 3">SAG 48.87</strain>
    </source>
</reference>
<proteinExistence type="predicted"/>
<feature type="region of interest" description="Disordered" evidence="1">
    <location>
        <begin position="160"/>
        <end position="201"/>
    </location>
</feature>
<name>A0A0D2JW42_9CHLO</name>
<sequence length="232" mass="23257">MPHERVAAMFDRVNAGIDDFGLSCVEEDEQEHERDESCSSGGSSSSSDDEGGGLAGPLRDATFLTAVGITGELPSDGASDGGGGPQPRPPPDGGREGPSGAPAAALLEDPTERLAAALGLDINLLAHRRGSGGIAAVFPGAGAASAAKRLRHALSHPLVDPDAGARPDQHHAAATALSRARRRPRAQRRGAGAGAGAAAAGGRIPEALQTRAAAVGNLESVATAIRGRLQVL</sequence>
<dbReference type="GeneID" id="25737886"/>
<feature type="region of interest" description="Disordered" evidence="1">
    <location>
        <begin position="17"/>
        <end position="103"/>
    </location>
</feature>
<organism evidence="2 3">
    <name type="scientific">Monoraphidium neglectum</name>
    <dbReference type="NCBI Taxonomy" id="145388"/>
    <lineage>
        <taxon>Eukaryota</taxon>
        <taxon>Viridiplantae</taxon>
        <taxon>Chlorophyta</taxon>
        <taxon>core chlorophytes</taxon>
        <taxon>Chlorophyceae</taxon>
        <taxon>CS clade</taxon>
        <taxon>Sphaeropleales</taxon>
        <taxon>Selenastraceae</taxon>
        <taxon>Monoraphidium</taxon>
    </lineage>
</organism>
<feature type="compositionally biased region" description="Basic residues" evidence="1">
    <location>
        <begin position="179"/>
        <end position="188"/>
    </location>
</feature>
<evidence type="ECO:0000256" key="1">
    <source>
        <dbReference type="SAM" id="MobiDB-lite"/>
    </source>
</evidence>
<gene>
    <name evidence="2" type="ORF">MNEG_5009</name>
</gene>
<evidence type="ECO:0000313" key="2">
    <source>
        <dbReference type="EMBL" id="KIZ02953.1"/>
    </source>
</evidence>
<keyword evidence="3" id="KW-1185">Reference proteome</keyword>